<sequence length="371" mass="43724">MSHGKIREDKTCLNCGHIVEERFCPHCGQENTEPKQPFHYLFTHFIEDFTHYDGQFWKTMKYLLIRPGELTKEYLAGKRQMYVAPVKLYIFISFITFFLPTLFSGSEEELSENEKKEQILKEKEQDEKIARFTDSLKYSLQKDQLIKEDLSNSKMEKGLEIGSKKNTPDPEEDTFTQTADGKMSILGATTMKQFDSLSLKNQDKKAVFAFLKPYAKKIFHFQEQGLKKDQIFEKFTENIVHTLPKALFVYLPIFAFFLWLFHNKKKWWYFDHGIFTLHYFSFLLLGILIIITISELTSLLPDNTIFNTLTFSIYSAAVIYMLVYFFIAHHRVYKNARSISVMKGILLFIVNLFGLFCMFLLLMYVSFMTMH</sequence>
<dbReference type="Proteomes" id="UP000196355">
    <property type="component" value="Unassembled WGS sequence"/>
</dbReference>
<proteinExistence type="predicted"/>
<organism evidence="2 3">
    <name type="scientific">Chryseobacterium mucoviscidosis</name>
    <dbReference type="NCBI Taxonomy" id="1945581"/>
    <lineage>
        <taxon>Bacteria</taxon>
        <taxon>Pseudomonadati</taxon>
        <taxon>Bacteroidota</taxon>
        <taxon>Flavobacteriia</taxon>
        <taxon>Flavobacteriales</taxon>
        <taxon>Weeksellaceae</taxon>
        <taxon>Chryseobacterium group</taxon>
        <taxon>Chryseobacterium</taxon>
    </lineage>
</organism>
<dbReference type="InterPro" id="IPR022134">
    <property type="entry name" value="DUF3667"/>
</dbReference>
<name>A0A202C8X0_9FLAO</name>
<feature type="transmembrane region" description="Helical" evidence="1">
    <location>
        <begin position="313"/>
        <end position="333"/>
    </location>
</feature>
<dbReference type="Pfam" id="PF12412">
    <property type="entry name" value="DUF3667"/>
    <property type="match status" value="1"/>
</dbReference>
<evidence type="ECO:0000256" key="1">
    <source>
        <dbReference type="SAM" id="Phobius"/>
    </source>
</evidence>
<feature type="transmembrane region" description="Helical" evidence="1">
    <location>
        <begin position="88"/>
        <end position="106"/>
    </location>
</feature>
<dbReference type="AlphaFoldDB" id="A0A202C8X0"/>
<keyword evidence="3" id="KW-1185">Reference proteome</keyword>
<keyword evidence="1" id="KW-0812">Transmembrane</keyword>
<evidence type="ECO:0000313" key="2">
    <source>
        <dbReference type="EMBL" id="OVE60200.1"/>
    </source>
</evidence>
<feature type="transmembrane region" description="Helical" evidence="1">
    <location>
        <begin position="345"/>
        <end position="367"/>
    </location>
</feature>
<gene>
    <name evidence="2" type="ORF">B0E34_04405</name>
</gene>
<feature type="transmembrane region" description="Helical" evidence="1">
    <location>
        <begin position="273"/>
        <end position="293"/>
    </location>
</feature>
<keyword evidence="1" id="KW-0472">Membrane</keyword>
<keyword evidence="1" id="KW-1133">Transmembrane helix</keyword>
<dbReference type="RefSeq" id="WP_087707156.1">
    <property type="nucleotide sequence ID" value="NZ_MVAG01000081.1"/>
</dbReference>
<reference evidence="3" key="1">
    <citation type="submission" date="2017-02" db="EMBL/GenBank/DDBJ databases">
        <authorList>
            <person name="Tetz G."/>
            <person name="Tetz V."/>
        </authorList>
    </citation>
    <scope>NUCLEOTIDE SEQUENCE [LARGE SCALE GENOMIC DNA]</scope>
    <source>
        <strain evidence="3">VT16-26</strain>
    </source>
</reference>
<comment type="caution">
    <text evidence="2">The sequence shown here is derived from an EMBL/GenBank/DDBJ whole genome shotgun (WGS) entry which is preliminary data.</text>
</comment>
<accession>A0A202C8X0</accession>
<protein>
    <recommendedName>
        <fullName evidence="4">DUF3667 domain-containing protein</fullName>
    </recommendedName>
</protein>
<evidence type="ECO:0008006" key="4">
    <source>
        <dbReference type="Google" id="ProtNLM"/>
    </source>
</evidence>
<dbReference type="EMBL" id="MVAG01000081">
    <property type="protein sequence ID" value="OVE60200.1"/>
    <property type="molecule type" value="Genomic_DNA"/>
</dbReference>
<evidence type="ECO:0000313" key="3">
    <source>
        <dbReference type="Proteomes" id="UP000196355"/>
    </source>
</evidence>
<feature type="transmembrane region" description="Helical" evidence="1">
    <location>
        <begin position="242"/>
        <end position="261"/>
    </location>
</feature>